<name>A0AAN8ZF09_9MAGN</name>
<keyword evidence="2" id="KW-1185">Reference proteome</keyword>
<dbReference type="AlphaFoldDB" id="A0AAN8ZF09"/>
<protein>
    <submittedName>
        <fullName evidence="1">Uncharacterized protein</fullName>
    </submittedName>
</protein>
<dbReference type="EMBL" id="JBAMMX010000006">
    <property type="protein sequence ID" value="KAK6938414.1"/>
    <property type="molecule type" value="Genomic_DNA"/>
</dbReference>
<comment type="caution">
    <text evidence="1">The sequence shown here is derived from an EMBL/GenBank/DDBJ whole genome shotgun (WGS) entry which is preliminary data.</text>
</comment>
<evidence type="ECO:0000313" key="2">
    <source>
        <dbReference type="Proteomes" id="UP001370490"/>
    </source>
</evidence>
<sequence>MHHIKGQILRIIQKKVEMVMDLKRLKSISVPTSMSILERKCLLSWQEF</sequence>
<dbReference type="Proteomes" id="UP001370490">
    <property type="component" value="Unassembled WGS sequence"/>
</dbReference>
<reference evidence="1 2" key="1">
    <citation type="submission" date="2023-12" db="EMBL/GenBank/DDBJ databases">
        <title>A high-quality genome assembly for Dillenia turbinata (Dilleniales).</title>
        <authorList>
            <person name="Chanderbali A."/>
        </authorList>
    </citation>
    <scope>NUCLEOTIDE SEQUENCE [LARGE SCALE GENOMIC DNA]</scope>
    <source>
        <strain evidence="1">LSX21</strain>
        <tissue evidence="1">Leaf</tissue>
    </source>
</reference>
<proteinExistence type="predicted"/>
<evidence type="ECO:0000313" key="1">
    <source>
        <dbReference type="EMBL" id="KAK6938414.1"/>
    </source>
</evidence>
<accession>A0AAN8ZF09</accession>
<organism evidence="1 2">
    <name type="scientific">Dillenia turbinata</name>
    <dbReference type="NCBI Taxonomy" id="194707"/>
    <lineage>
        <taxon>Eukaryota</taxon>
        <taxon>Viridiplantae</taxon>
        <taxon>Streptophyta</taxon>
        <taxon>Embryophyta</taxon>
        <taxon>Tracheophyta</taxon>
        <taxon>Spermatophyta</taxon>
        <taxon>Magnoliopsida</taxon>
        <taxon>eudicotyledons</taxon>
        <taxon>Gunneridae</taxon>
        <taxon>Pentapetalae</taxon>
        <taxon>Dilleniales</taxon>
        <taxon>Dilleniaceae</taxon>
        <taxon>Dillenia</taxon>
    </lineage>
</organism>
<gene>
    <name evidence="1" type="ORF">RJ641_031922</name>
</gene>